<dbReference type="NCBIfam" id="TIGR01413">
    <property type="entry name" value="Dyp_perox_fam"/>
    <property type="match status" value="1"/>
</dbReference>
<dbReference type="Proteomes" id="UP001368654">
    <property type="component" value="Unassembled WGS sequence"/>
</dbReference>
<dbReference type="InterPro" id="IPR048328">
    <property type="entry name" value="Dyp_perox_C"/>
</dbReference>
<dbReference type="InterPro" id="IPR006314">
    <property type="entry name" value="Dyp_peroxidase"/>
</dbReference>
<dbReference type="PANTHER" id="PTHR30521:SF0">
    <property type="entry name" value="DYP-TYPE PEROXIDASE FAMILY PROTEIN"/>
    <property type="match status" value="1"/>
</dbReference>
<dbReference type="PROSITE" id="PS51404">
    <property type="entry name" value="DYP_PEROXIDASE"/>
    <property type="match status" value="1"/>
</dbReference>
<keyword evidence="3" id="KW-0479">Metal-binding</keyword>
<organism evidence="9 10">
    <name type="scientific">Microbacterium marmarense</name>
    <dbReference type="NCBI Taxonomy" id="3122051"/>
    <lineage>
        <taxon>Bacteria</taxon>
        <taxon>Bacillati</taxon>
        <taxon>Actinomycetota</taxon>
        <taxon>Actinomycetes</taxon>
        <taxon>Micrococcales</taxon>
        <taxon>Microbacteriaceae</taxon>
        <taxon>Microbacterium</taxon>
    </lineage>
</organism>
<dbReference type="EMBL" id="JBBDGL010000003">
    <property type="protein sequence ID" value="MEJ1156024.1"/>
    <property type="molecule type" value="Genomic_DNA"/>
</dbReference>
<keyword evidence="4" id="KW-0560">Oxidoreductase</keyword>
<evidence type="ECO:0000256" key="5">
    <source>
        <dbReference type="ARBA" id="ARBA00023004"/>
    </source>
</evidence>
<dbReference type="PROSITE" id="PS51318">
    <property type="entry name" value="TAT"/>
    <property type="match status" value="1"/>
</dbReference>
<feature type="domain" description="Dyp-type peroxidase C-terminal" evidence="8">
    <location>
        <begin position="231"/>
        <end position="400"/>
    </location>
</feature>
<comment type="similarity">
    <text evidence="6">Belongs to the DyP-type peroxidase family.</text>
</comment>
<dbReference type="PANTHER" id="PTHR30521">
    <property type="entry name" value="DEFERROCHELATASE/PEROXIDASE"/>
    <property type="match status" value="1"/>
</dbReference>
<evidence type="ECO:0000256" key="1">
    <source>
        <dbReference type="ARBA" id="ARBA00001970"/>
    </source>
</evidence>
<evidence type="ECO:0000313" key="9">
    <source>
        <dbReference type="EMBL" id="MEJ1156024.1"/>
    </source>
</evidence>
<dbReference type="InterPro" id="IPR006311">
    <property type="entry name" value="TAT_signal"/>
</dbReference>
<keyword evidence="10" id="KW-1185">Reference proteome</keyword>
<sequence length="413" mass="42221">MTGDTSGTAQPDEPEQSTGISRRAALFGGIASIGVGAAAGVAATRALADSTTPAPVATATAAPEGQPVDAAGPEQAGVTRPAVRQAHALIVVGFLDVIDAAADDAAAHEAIGAALANAGLRILTLCTPPGDDTVTPDGPGDLTITIGLGARPLELSDDPSTAEFVAIPMFSGDDALPEAALSGDVFISVNATDPGVLDSSLRAMTEALGGVTLAWSQLSFRGYAAAGDGVSRNPFGYFDGITVPRTPEDLASDVWISSGPLAGGTICVARRFELDTAAFAALKLSEQDAVMGRERATGVPLSGGARDDDINLLSKSPEGDFLVPARAHARAAHPSFTGSLLMLRRSYNYVNSADDVGHVFLSYSINTDAFAKTMVRMEEIDDLFVYMHATAGGAFAILPGYDARTPLGATLFS</sequence>
<evidence type="ECO:0000256" key="6">
    <source>
        <dbReference type="ARBA" id="ARBA00025737"/>
    </source>
</evidence>
<keyword evidence="5" id="KW-0408">Iron</keyword>
<gene>
    <name evidence="9" type="ORF">WDU96_10505</name>
</gene>
<comment type="caution">
    <text evidence="9">The sequence shown here is derived from an EMBL/GenBank/DDBJ whole genome shotgun (WGS) entry which is preliminary data.</text>
</comment>
<evidence type="ECO:0000259" key="8">
    <source>
        <dbReference type="Pfam" id="PF20628"/>
    </source>
</evidence>
<keyword evidence="2 9" id="KW-0575">Peroxidase</keyword>
<dbReference type="Pfam" id="PF20628">
    <property type="entry name" value="Dyp_perox_C"/>
    <property type="match status" value="1"/>
</dbReference>
<evidence type="ECO:0000313" key="10">
    <source>
        <dbReference type="Proteomes" id="UP001368654"/>
    </source>
</evidence>
<name>A0ABU8LVX7_9MICO</name>
<reference evidence="9 10" key="1">
    <citation type="submission" date="2024-02" db="EMBL/GenBank/DDBJ databases">
        <authorList>
            <person name="Saticioglu I.B."/>
        </authorList>
    </citation>
    <scope>NUCLEOTIDE SEQUENCE [LARGE SCALE GENOMIC DNA]</scope>
    <source>
        <strain evidence="9 10">Mu-86</strain>
    </source>
</reference>
<dbReference type="RefSeq" id="WP_337338471.1">
    <property type="nucleotide sequence ID" value="NZ_JBBDGL010000003.1"/>
</dbReference>
<accession>A0ABU8LVX7</accession>
<evidence type="ECO:0000256" key="4">
    <source>
        <dbReference type="ARBA" id="ARBA00023002"/>
    </source>
</evidence>
<evidence type="ECO:0000256" key="2">
    <source>
        <dbReference type="ARBA" id="ARBA00022559"/>
    </source>
</evidence>
<dbReference type="SUPFAM" id="SSF54909">
    <property type="entry name" value="Dimeric alpha+beta barrel"/>
    <property type="match status" value="1"/>
</dbReference>
<protein>
    <submittedName>
        <fullName evidence="9">Dyp-type peroxidase</fullName>
    </submittedName>
</protein>
<evidence type="ECO:0000256" key="7">
    <source>
        <dbReference type="SAM" id="MobiDB-lite"/>
    </source>
</evidence>
<evidence type="ECO:0000256" key="3">
    <source>
        <dbReference type="ARBA" id="ARBA00022723"/>
    </source>
</evidence>
<feature type="region of interest" description="Disordered" evidence="7">
    <location>
        <begin position="55"/>
        <end position="79"/>
    </location>
</feature>
<dbReference type="InterPro" id="IPR011008">
    <property type="entry name" value="Dimeric_a/b-barrel"/>
</dbReference>
<dbReference type="GO" id="GO:0004601">
    <property type="term" value="F:peroxidase activity"/>
    <property type="evidence" value="ECO:0007669"/>
    <property type="project" value="UniProtKB-KW"/>
</dbReference>
<comment type="cofactor">
    <cofactor evidence="1">
        <name>heme b</name>
        <dbReference type="ChEBI" id="CHEBI:60344"/>
    </cofactor>
</comment>
<proteinExistence type="inferred from homology"/>